<keyword evidence="1" id="KW-0812">Transmembrane</keyword>
<evidence type="ECO:0000313" key="2">
    <source>
        <dbReference type="EMBL" id="QDS86965.1"/>
    </source>
</evidence>
<dbReference type="Proteomes" id="UP000319557">
    <property type="component" value="Chromosome"/>
</dbReference>
<evidence type="ECO:0008006" key="4">
    <source>
        <dbReference type="Google" id="ProtNLM"/>
    </source>
</evidence>
<dbReference type="OrthoDB" id="273311at2"/>
<organism evidence="2 3">
    <name type="scientific">Rosistilla ulvae</name>
    <dbReference type="NCBI Taxonomy" id="1930277"/>
    <lineage>
        <taxon>Bacteria</taxon>
        <taxon>Pseudomonadati</taxon>
        <taxon>Planctomycetota</taxon>
        <taxon>Planctomycetia</taxon>
        <taxon>Pirellulales</taxon>
        <taxon>Pirellulaceae</taxon>
        <taxon>Rosistilla</taxon>
    </lineage>
</organism>
<keyword evidence="3" id="KW-1185">Reference proteome</keyword>
<sequence>MGEQKSKRGRNVAIALAAIGLAGFLIPCAGILTWRASSKAKLEKQLDRIRANGQPTTAAELSKHYVLPAGAEDTTQLWIDACTPLDTKQFSTAASDLPIVGADGPDEIPLPGMPWKEQAAVEQLLADYAESMQLMHQATAIGGDARFDHDFTRGIELQLPHVQSLRSGARMLKLEAHTNAHHGDAAACLQSLEALFTIGRAIENDPILVSQLVMIAMDGMAVHTTVDLLPHLQWNDSQLQRLQLLVRQPNYLDSVRNSLLGEQVFVMHAFENPIAIDGERSVLPGLPFFRAGDQALYLELMGDYTEGLKVSWSESFRAADSAQTRLTEATKSPIHGIRFLLTTLFFPALEAVNTAGARADSYAKLADVLIAAERYKLAKSEYPKTIEEMVPAYLPSVPIDPHDNAPVRYALRDGYPIAWCVGVDMVDDGGIGGDKAEPDVALTLNPEKED</sequence>
<keyword evidence="1" id="KW-0472">Membrane</keyword>
<reference evidence="2 3" key="1">
    <citation type="submission" date="2019-02" db="EMBL/GenBank/DDBJ databases">
        <title>Deep-cultivation of Planctomycetes and their phenomic and genomic characterization uncovers novel biology.</title>
        <authorList>
            <person name="Wiegand S."/>
            <person name="Jogler M."/>
            <person name="Boedeker C."/>
            <person name="Pinto D."/>
            <person name="Vollmers J."/>
            <person name="Rivas-Marin E."/>
            <person name="Kohn T."/>
            <person name="Peeters S.H."/>
            <person name="Heuer A."/>
            <person name="Rast P."/>
            <person name="Oberbeckmann S."/>
            <person name="Bunk B."/>
            <person name="Jeske O."/>
            <person name="Meyerdierks A."/>
            <person name="Storesund J.E."/>
            <person name="Kallscheuer N."/>
            <person name="Luecker S."/>
            <person name="Lage O.M."/>
            <person name="Pohl T."/>
            <person name="Merkel B.J."/>
            <person name="Hornburger P."/>
            <person name="Mueller R.-W."/>
            <person name="Bruemmer F."/>
            <person name="Labrenz M."/>
            <person name="Spormann A.M."/>
            <person name="Op den Camp H."/>
            <person name="Overmann J."/>
            <person name="Amann R."/>
            <person name="Jetten M.S.M."/>
            <person name="Mascher T."/>
            <person name="Medema M.H."/>
            <person name="Devos D.P."/>
            <person name="Kaster A.-K."/>
            <person name="Ovreas L."/>
            <person name="Rohde M."/>
            <person name="Galperin M.Y."/>
            <person name="Jogler C."/>
        </authorList>
    </citation>
    <scope>NUCLEOTIDE SEQUENCE [LARGE SCALE GENOMIC DNA]</scope>
    <source>
        <strain evidence="2 3">EC9</strain>
    </source>
</reference>
<evidence type="ECO:0000313" key="3">
    <source>
        <dbReference type="Proteomes" id="UP000319557"/>
    </source>
</evidence>
<protein>
    <recommendedName>
        <fullName evidence="4">Bacterial type II secretion system protein G</fullName>
    </recommendedName>
</protein>
<name>A0A517LWG5_9BACT</name>
<gene>
    <name evidence="2" type="ORF">EC9_11400</name>
</gene>
<evidence type="ECO:0000256" key="1">
    <source>
        <dbReference type="SAM" id="Phobius"/>
    </source>
</evidence>
<dbReference type="AlphaFoldDB" id="A0A517LWG5"/>
<proteinExistence type="predicted"/>
<keyword evidence="1" id="KW-1133">Transmembrane helix</keyword>
<feature type="transmembrane region" description="Helical" evidence="1">
    <location>
        <begin position="12"/>
        <end position="34"/>
    </location>
</feature>
<dbReference type="RefSeq" id="WP_145343039.1">
    <property type="nucleotide sequence ID" value="NZ_CP036261.1"/>
</dbReference>
<dbReference type="EMBL" id="CP036261">
    <property type="protein sequence ID" value="QDS86965.1"/>
    <property type="molecule type" value="Genomic_DNA"/>
</dbReference>
<dbReference type="KEGG" id="ruv:EC9_11400"/>
<accession>A0A517LWG5</accession>